<dbReference type="Gene3D" id="1.10.10.10">
    <property type="entry name" value="Winged helix-like DNA-binding domain superfamily/Winged helix DNA-binding domain"/>
    <property type="match status" value="1"/>
</dbReference>
<keyword evidence="2" id="KW-0238">DNA-binding</keyword>
<dbReference type="PANTHER" id="PTHR44846">
    <property type="entry name" value="MANNOSYL-D-GLYCERATE TRANSPORT/METABOLISM SYSTEM REPRESSOR MNGR-RELATED"/>
    <property type="match status" value="1"/>
</dbReference>
<name>A0ABV2XM25_9ACTN</name>
<dbReference type="InterPro" id="IPR050679">
    <property type="entry name" value="Bact_HTH_transcr_reg"/>
</dbReference>
<accession>A0ABV2XM25</accession>
<evidence type="ECO:0000313" key="5">
    <source>
        <dbReference type="EMBL" id="MEU2265058.1"/>
    </source>
</evidence>
<dbReference type="PRINTS" id="PR00035">
    <property type="entry name" value="HTHGNTR"/>
</dbReference>
<dbReference type="Pfam" id="PF00392">
    <property type="entry name" value="GntR"/>
    <property type="match status" value="1"/>
</dbReference>
<dbReference type="InterPro" id="IPR000524">
    <property type="entry name" value="Tscrpt_reg_HTH_GntR"/>
</dbReference>
<reference evidence="5 6" key="1">
    <citation type="submission" date="2024-06" db="EMBL/GenBank/DDBJ databases">
        <title>The Natural Products Discovery Center: Release of the First 8490 Sequenced Strains for Exploring Actinobacteria Biosynthetic Diversity.</title>
        <authorList>
            <person name="Kalkreuter E."/>
            <person name="Kautsar S.A."/>
            <person name="Yang D."/>
            <person name="Bader C.D."/>
            <person name="Teijaro C.N."/>
            <person name="Fluegel L."/>
            <person name="Davis C.M."/>
            <person name="Simpson J.R."/>
            <person name="Lauterbach L."/>
            <person name="Steele A.D."/>
            <person name="Gui C."/>
            <person name="Meng S."/>
            <person name="Li G."/>
            <person name="Viehrig K."/>
            <person name="Ye F."/>
            <person name="Su P."/>
            <person name="Kiefer A.F."/>
            <person name="Nichols A."/>
            <person name="Cepeda A.J."/>
            <person name="Yan W."/>
            <person name="Fan B."/>
            <person name="Jiang Y."/>
            <person name="Adhikari A."/>
            <person name="Zheng C.-J."/>
            <person name="Schuster L."/>
            <person name="Cowan T.M."/>
            <person name="Smanski M.J."/>
            <person name="Chevrette M.G."/>
            <person name="De Carvalho L.P.S."/>
            <person name="Shen B."/>
        </authorList>
    </citation>
    <scope>NUCLEOTIDE SEQUENCE [LARGE SCALE GENOMIC DNA]</scope>
    <source>
        <strain evidence="5 6">NPDC019583</strain>
    </source>
</reference>
<evidence type="ECO:0000259" key="4">
    <source>
        <dbReference type="PROSITE" id="PS50949"/>
    </source>
</evidence>
<dbReference type="RefSeq" id="WP_359784483.1">
    <property type="nucleotide sequence ID" value="NZ_JBEYBN010000001.1"/>
</dbReference>
<dbReference type="InterPro" id="IPR036390">
    <property type="entry name" value="WH_DNA-bd_sf"/>
</dbReference>
<keyword evidence="1" id="KW-0805">Transcription regulation</keyword>
<dbReference type="PROSITE" id="PS50949">
    <property type="entry name" value="HTH_GNTR"/>
    <property type="match status" value="1"/>
</dbReference>
<feature type="domain" description="HTH gntR-type" evidence="4">
    <location>
        <begin position="2"/>
        <end position="70"/>
    </location>
</feature>
<dbReference type="SUPFAM" id="SSF46785">
    <property type="entry name" value="Winged helix' DNA-binding domain"/>
    <property type="match status" value="1"/>
</dbReference>
<sequence>MDETGERVVRVLRERIFDGTFPPGALLPSQRELAEEFDVSRYTVLQALRRLLDEGVVESRQGSGTRVVRGPWGGGRPVLPGRRLAALGPLVQAAFSSRVVTIDVFSLSGESLALHVRLNTERILTGEIRPESISVRLLLARPGPDFPLFTTVGDPEDHRARDRLERIAAMQTATIRDSLDHLRHGFVPDVRFELAQTSIAPMQKLYLLNTTDVVTGYYEVLQRRMILDSAEEIDVHDILGLGAPLHHHSTADAFPHPESVAVVDSAKRWYEHAWATAEPSGTG</sequence>
<keyword evidence="3" id="KW-0804">Transcription</keyword>
<dbReference type="EMBL" id="JBEYBN010000001">
    <property type="protein sequence ID" value="MEU2265058.1"/>
    <property type="molecule type" value="Genomic_DNA"/>
</dbReference>
<dbReference type="CDD" id="cd07377">
    <property type="entry name" value="WHTH_GntR"/>
    <property type="match status" value="1"/>
</dbReference>
<protein>
    <submittedName>
        <fullName evidence="5">Winged helix-turn-helix domain-containing protein</fullName>
    </submittedName>
</protein>
<evidence type="ECO:0000256" key="1">
    <source>
        <dbReference type="ARBA" id="ARBA00023015"/>
    </source>
</evidence>
<evidence type="ECO:0000256" key="2">
    <source>
        <dbReference type="ARBA" id="ARBA00023125"/>
    </source>
</evidence>
<organism evidence="5 6">
    <name type="scientific">Streptomyces olindensis</name>
    <dbReference type="NCBI Taxonomy" id="358823"/>
    <lineage>
        <taxon>Bacteria</taxon>
        <taxon>Bacillati</taxon>
        <taxon>Actinomycetota</taxon>
        <taxon>Actinomycetes</taxon>
        <taxon>Kitasatosporales</taxon>
        <taxon>Streptomycetaceae</taxon>
        <taxon>Streptomyces</taxon>
    </lineage>
</organism>
<gene>
    <name evidence="5" type="ORF">ABZ568_01110</name>
</gene>
<dbReference type="SMART" id="SM00345">
    <property type="entry name" value="HTH_GNTR"/>
    <property type="match status" value="1"/>
</dbReference>
<keyword evidence="6" id="KW-1185">Reference proteome</keyword>
<dbReference type="PANTHER" id="PTHR44846:SF1">
    <property type="entry name" value="MANNOSYL-D-GLYCERATE TRANSPORT_METABOLISM SYSTEM REPRESSOR MNGR-RELATED"/>
    <property type="match status" value="1"/>
</dbReference>
<dbReference type="Proteomes" id="UP001550603">
    <property type="component" value="Unassembled WGS sequence"/>
</dbReference>
<proteinExistence type="predicted"/>
<dbReference type="InterPro" id="IPR036388">
    <property type="entry name" value="WH-like_DNA-bd_sf"/>
</dbReference>
<evidence type="ECO:0000256" key="3">
    <source>
        <dbReference type="ARBA" id="ARBA00023163"/>
    </source>
</evidence>
<evidence type="ECO:0000313" key="6">
    <source>
        <dbReference type="Proteomes" id="UP001550603"/>
    </source>
</evidence>
<comment type="caution">
    <text evidence="5">The sequence shown here is derived from an EMBL/GenBank/DDBJ whole genome shotgun (WGS) entry which is preliminary data.</text>
</comment>